<dbReference type="InterPro" id="IPR016092">
    <property type="entry name" value="ATAP"/>
</dbReference>
<dbReference type="PANTHER" id="PTHR43011">
    <property type="entry name" value="IRON-SULFUR CLUSTER ASSEMBLY 2 HOMOLOG, MITOCHONDRIAL"/>
    <property type="match status" value="1"/>
</dbReference>
<evidence type="ECO:0000313" key="4">
    <source>
        <dbReference type="Proteomes" id="UP000318834"/>
    </source>
</evidence>
<dbReference type="GO" id="GO:0051537">
    <property type="term" value="F:2 iron, 2 sulfur cluster binding"/>
    <property type="evidence" value="ECO:0007669"/>
    <property type="project" value="TreeGrafter"/>
</dbReference>
<dbReference type="Gene3D" id="2.60.300.12">
    <property type="entry name" value="HesB-like domain"/>
    <property type="match status" value="1"/>
</dbReference>
<dbReference type="Proteomes" id="UP000318834">
    <property type="component" value="Unassembled WGS sequence"/>
</dbReference>
<gene>
    <name evidence="3" type="primary">erpA</name>
    <name evidence="3" type="ORF">E6H05_10490</name>
</gene>
<dbReference type="NCBIfam" id="TIGR00049">
    <property type="entry name" value="iron-sulfur cluster assembly accessory protein"/>
    <property type="match status" value="1"/>
</dbReference>
<dbReference type="GO" id="GO:0016226">
    <property type="term" value="P:iron-sulfur cluster assembly"/>
    <property type="evidence" value="ECO:0007669"/>
    <property type="project" value="InterPro"/>
</dbReference>
<dbReference type="InterPro" id="IPR000361">
    <property type="entry name" value="ATAP_core_dom"/>
</dbReference>
<accession>A0A537IQE3</accession>
<dbReference type="Pfam" id="PF01521">
    <property type="entry name" value="Fe-S_biosyn"/>
    <property type="match status" value="1"/>
</dbReference>
<sequence>MITITDQAATKLKELLETQEQPGQYLRLFIQPGGCEGFSYGMGFDAERRNDDQIFERGGVQVLVDANSLQYLSGAQIDYTKSTFGEGFTVRNPNAVSTCGCGHSFKTRHDAGQPEPCDEATPQTQTTQA</sequence>
<reference evidence="3 4" key="1">
    <citation type="journal article" date="2019" name="Nat. Microbiol.">
        <title>Mediterranean grassland soil C-N compound turnover is dependent on rainfall and depth, and is mediated by genomically divergent microorganisms.</title>
        <authorList>
            <person name="Diamond S."/>
            <person name="Andeer P.F."/>
            <person name="Li Z."/>
            <person name="Crits-Christoph A."/>
            <person name="Burstein D."/>
            <person name="Anantharaman K."/>
            <person name="Lane K.R."/>
            <person name="Thomas B.C."/>
            <person name="Pan C."/>
            <person name="Northen T.R."/>
            <person name="Banfield J.F."/>
        </authorList>
    </citation>
    <scope>NUCLEOTIDE SEQUENCE [LARGE SCALE GENOMIC DNA]</scope>
    <source>
        <strain evidence="3">NP_8</strain>
    </source>
</reference>
<evidence type="ECO:0000256" key="1">
    <source>
        <dbReference type="SAM" id="MobiDB-lite"/>
    </source>
</evidence>
<dbReference type="GO" id="GO:0005506">
    <property type="term" value="F:iron ion binding"/>
    <property type="evidence" value="ECO:0007669"/>
    <property type="project" value="TreeGrafter"/>
</dbReference>
<evidence type="ECO:0000313" key="3">
    <source>
        <dbReference type="EMBL" id="TMI72856.1"/>
    </source>
</evidence>
<dbReference type="EMBL" id="VBAP01000078">
    <property type="protein sequence ID" value="TMI72856.1"/>
    <property type="molecule type" value="Genomic_DNA"/>
</dbReference>
<feature type="domain" description="Core" evidence="2">
    <location>
        <begin position="2"/>
        <end position="102"/>
    </location>
</feature>
<dbReference type="GO" id="GO:0051539">
    <property type="term" value="F:4 iron, 4 sulfur cluster binding"/>
    <property type="evidence" value="ECO:0007669"/>
    <property type="project" value="TreeGrafter"/>
</dbReference>
<dbReference type="InterPro" id="IPR017870">
    <property type="entry name" value="FeS_cluster_insertion_CS"/>
</dbReference>
<dbReference type="AlphaFoldDB" id="A0A537IQE3"/>
<feature type="region of interest" description="Disordered" evidence="1">
    <location>
        <begin position="107"/>
        <end position="129"/>
    </location>
</feature>
<protein>
    <submittedName>
        <fullName evidence="3">Iron-sulfur cluster insertion protein ErpA</fullName>
    </submittedName>
</protein>
<evidence type="ECO:0000259" key="2">
    <source>
        <dbReference type="Pfam" id="PF01521"/>
    </source>
</evidence>
<dbReference type="PANTHER" id="PTHR43011:SF1">
    <property type="entry name" value="IRON-SULFUR CLUSTER ASSEMBLY 2 HOMOLOG, MITOCHONDRIAL"/>
    <property type="match status" value="1"/>
</dbReference>
<dbReference type="PROSITE" id="PS01152">
    <property type="entry name" value="HESB"/>
    <property type="match status" value="1"/>
</dbReference>
<name>A0A537IQE3_9BACT</name>
<proteinExistence type="predicted"/>
<comment type="caution">
    <text evidence="3">The sequence shown here is derived from an EMBL/GenBank/DDBJ whole genome shotgun (WGS) entry which is preliminary data.</text>
</comment>
<dbReference type="SUPFAM" id="SSF89360">
    <property type="entry name" value="HesB-like domain"/>
    <property type="match status" value="1"/>
</dbReference>
<dbReference type="InterPro" id="IPR035903">
    <property type="entry name" value="HesB-like_dom_sf"/>
</dbReference>
<dbReference type="NCBIfam" id="NF010147">
    <property type="entry name" value="PRK13623.1"/>
    <property type="match status" value="1"/>
</dbReference>
<organism evidence="3 4">
    <name type="scientific">Candidatus Segetimicrobium genomatis</name>
    <dbReference type="NCBI Taxonomy" id="2569760"/>
    <lineage>
        <taxon>Bacteria</taxon>
        <taxon>Bacillati</taxon>
        <taxon>Candidatus Sysuimicrobiota</taxon>
        <taxon>Candidatus Sysuimicrobiia</taxon>
        <taxon>Candidatus Sysuimicrobiales</taxon>
        <taxon>Candidatus Segetimicrobiaceae</taxon>
        <taxon>Candidatus Segetimicrobium</taxon>
    </lineage>
</organism>